<reference evidence="1" key="1">
    <citation type="submission" date="2021-06" db="EMBL/GenBank/DDBJ databases">
        <authorList>
            <person name="Kallberg Y."/>
            <person name="Tangrot J."/>
            <person name="Rosling A."/>
        </authorList>
    </citation>
    <scope>NUCLEOTIDE SEQUENCE</scope>
    <source>
        <strain evidence="1">MA461A</strain>
    </source>
</reference>
<dbReference type="EMBL" id="CAJVQC010048806">
    <property type="protein sequence ID" value="CAG8786739.1"/>
    <property type="molecule type" value="Genomic_DNA"/>
</dbReference>
<keyword evidence="2" id="KW-1185">Reference proteome</keyword>
<evidence type="ECO:0000313" key="1">
    <source>
        <dbReference type="EMBL" id="CAG8786739.1"/>
    </source>
</evidence>
<feature type="non-terminal residue" evidence="1">
    <location>
        <position position="1"/>
    </location>
</feature>
<sequence length="137" mass="15808">IELKLWTGEEEKEIKSVASTVNSLHANKMLVISHKKEKIQDITTNILNLKRSVEKHDTYQDIYNILNKLVLKSDDNDYDSLNMEVIDITSKWASKFKDTTVNFAKDTTVNFAKGVFSKKLKLEEDLVEECKKVIQES</sequence>
<organism evidence="1 2">
    <name type="scientific">Racocetra persica</name>
    <dbReference type="NCBI Taxonomy" id="160502"/>
    <lineage>
        <taxon>Eukaryota</taxon>
        <taxon>Fungi</taxon>
        <taxon>Fungi incertae sedis</taxon>
        <taxon>Mucoromycota</taxon>
        <taxon>Glomeromycotina</taxon>
        <taxon>Glomeromycetes</taxon>
        <taxon>Diversisporales</taxon>
        <taxon>Gigasporaceae</taxon>
        <taxon>Racocetra</taxon>
    </lineage>
</organism>
<name>A0ACA9RCL4_9GLOM</name>
<accession>A0ACA9RCL4</accession>
<protein>
    <submittedName>
        <fullName evidence="1">22220_t:CDS:1</fullName>
    </submittedName>
</protein>
<evidence type="ECO:0000313" key="2">
    <source>
        <dbReference type="Proteomes" id="UP000789920"/>
    </source>
</evidence>
<gene>
    <name evidence="1" type="ORF">RPERSI_LOCUS18432</name>
</gene>
<proteinExistence type="predicted"/>
<comment type="caution">
    <text evidence="1">The sequence shown here is derived from an EMBL/GenBank/DDBJ whole genome shotgun (WGS) entry which is preliminary data.</text>
</comment>
<dbReference type="Proteomes" id="UP000789920">
    <property type="component" value="Unassembled WGS sequence"/>
</dbReference>